<keyword evidence="4 7" id="KW-0547">Nucleotide-binding</keyword>
<evidence type="ECO:0000256" key="6">
    <source>
        <dbReference type="ARBA" id="ARBA00022840"/>
    </source>
</evidence>
<comment type="similarity">
    <text evidence="1">Belongs to the protein kinase superfamily. NEK Ser/Thr protein kinase family. NIMA subfamily.</text>
</comment>
<dbReference type="AlphaFoldDB" id="A0A5M3W0N3"/>
<evidence type="ECO:0000256" key="7">
    <source>
        <dbReference type="PROSITE-ProRule" id="PRU10141"/>
    </source>
</evidence>
<name>A0A5M3W0N3_9ACTN</name>
<dbReference type="GO" id="GO:0005524">
    <property type="term" value="F:ATP binding"/>
    <property type="evidence" value="ECO:0007669"/>
    <property type="project" value="UniProtKB-UniRule"/>
</dbReference>
<dbReference type="InterPro" id="IPR017441">
    <property type="entry name" value="Protein_kinase_ATP_BS"/>
</dbReference>
<dbReference type="RefSeq" id="WP_170316984.1">
    <property type="nucleotide sequence ID" value="NZ_BAAABN010000042.1"/>
</dbReference>
<keyword evidence="9" id="KW-1133">Transmembrane helix</keyword>
<dbReference type="InterPro" id="IPR008271">
    <property type="entry name" value="Ser/Thr_kinase_AS"/>
</dbReference>
<gene>
    <name evidence="11" type="ORF">Acor_36560</name>
</gene>
<keyword evidence="9" id="KW-0812">Transmembrane</keyword>
<dbReference type="SMART" id="SM00220">
    <property type="entry name" value="S_TKc"/>
    <property type="match status" value="1"/>
</dbReference>
<dbReference type="PANTHER" id="PTHR43671">
    <property type="entry name" value="SERINE/THREONINE-PROTEIN KINASE NEK"/>
    <property type="match status" value="1"/>
</dbReference>
<evidence type="ECO:0000259" key="10">
    <source>
        <dbReference type="PROSITE" id="PS50011"/>
    </source>
</evidence>
<keyword evidence="6 7" id="KW-0067">ATP-binding</keyword>
<dbReference type="CDD" id="cd14014">
    <property type="entry name" value="STKc_PknB_like"/>
    <property type="match status" value="1"/>
</dbReference>
<dbReference type="PROSITE" id="PS00107">
    <property type="entry name" value="PROTEIN_KINASE_ATP"/>
    <property type="match status" value="1"/>
</dbReference>
<sequence length="608" mass="64314">MAREKKAVDPGDGPVAAFAAELRRLRDQAGRPSYRQMGKAGNVSYSRLSEADRGYSLPTLDMVVAYVRGCGGDASAVSAMERRWRETRAAVLAGRDGAEPPAVRPLDEQAPPEVGGFRLFGRLGAGAMGRVYLAERGDGEVVAVKLIRPELADDPVFRRRFAHEVRAISAVRSPYIAPFVAADPDPAAGPPWLAAGYVPGPSLREAVAGGGLPAPVVARIAAGLAEALVAVHAAGIVHRDLKPANVLLTAEGPRVIDFGIARALDGTQLTVAGQRVGTPAFMAPEEIEDDRRGGPAADVFAFGAVLVYALTGRPPFGEGPDEQAVLRRVLEQPPDLSEVTDPGLRDLIGRCLEKDPGLRPTAVELAGICQTLLKGVPAGPGWLPGALQEEAAGRTVLAASLRRRPDRSRRRWSGAGVIVFAVVSVTVVSVTVVLPERLPVISPTHLPIISDEDAEPGASSSTATNETPAETGTVAPPAGDVNEQRTVRLHATEPGFASVEIDYWRQELDNPDSAPNGDLWMEPGHLYTVKSAALAKIESSPEATPARCARVTAWTTRIDFSALRAGDQLCARSAEGRYAMLGVGSLPASPRSGGYLVFFGRVWKQMAR</sequence>
<dbReference type="Proteomes" id="UP000334990">
    <property type="component" value="Unassembled WGS sequence"/>
</dbReference>
<dbReference type="InterPro" id="IPR011009">
    <property type="entry name" value="Kinase-like_dom_sf"/>
</dbReference>
<evidence type="ECO:0000256" key="3">
    <source>
        <dbReference type="ARBA" id="ARBA00022679"/>
    </source>
</evidence>
<feature type="transmembrane region" description="Helical" evidence="9">
    <location>
        <begin position="412"/>
        <end position="434"/>
    </location>
</feature>
<keyword evidence="3" id="KW-0808">Transferase</keyword>
<dbReference type="SUPFAM" id="SSF56112">
    <property type="entry name" value="Protein kinase-like (PK-like)"/>
    <property type="match status" value="1"/>
</dbReference>
<dbReference type="Gene3D" id="1.10.510.10">
    <property type="entry name" value="Transferase(Phosphotransferase) domain 1"/>
    <property type="match status" value="1"/>
</dbReference>
<proteinExistence type="inferred from homology"/>
<evidence type="ECO:0000256" key="9">
    <source>
        <dbReference type="SAM" id="Phobius"/>
    </source>
</evidence>
<dbReference type="GO" id="GO:0004674">
    <property type="term" value="F:protein serine/threonine kinase activity"/>
    <property type="evidence" value="ECO:0007669"/>
    <property type="project" value="UniProtKB-EC"/>
</dbReference>
<dbReference type="InterPro" id="IPR050660">
    <property type="entry name" value="NEK_Ser/Thr_kinase"/>
</dbReference>
<organism evidence="11 12">
    <name type="scientific">Acrocarpospora corrugata</name>
    <dbReference type="NCBI Taxonomy" id="35763"/>
    <lineage>
        <taxon>Bacteria</taxon>
        <taxon>Bacillati</taxon>
        <taxon>Actinomycetota</taxon>
        <taxon>Actinomycetes</taxon>
        <taxon>Streptosporangiales</taxon>
        <taxon>Streptosporangiaceae</taxon>
        <taxon>Acrocarpospora</taxon>
    </lineage>
</organism>
<feature type="compositionally biased region" description="Polar residues" evidence="8">
    <location>
        <begin position="458"/>
        <end position="470"/>
    </location>
</feature>
<dbReference type="EC" id="2.7.11.1" evidence="2"/>
<comment type="caution">
    <text evidence="11">The sequence shown here is derived from an EMBL/GenBank/DDBJ whole genome shotgun (WGS) entry which is preliminary data.</text>
</comment>
<evidence type="ECO:0000313" key="12">
    <source>
        <dbReference type="Proteomes" id="UP000334990"/>
    </source>
</evidence>
<dbReference type="PROSITE" id="PS00108">
    <property type="entry name" value="PROTEIN_KINASE_ST"/>
    <property type="match status" value="1"/>
</dbReference>
<keyword evidence="9" id="KW-0472">Membrane</keyword>
<feature type="domain" description="Protein kinase" evidence="10">
    <location>
        <begin position="117"/>
        <end position="373"/>
    </location>
</feature>
<evidence type="ECO:0000256" key="4">
    <source>
        <dbReference type="ARBA" id="ARBA00022741"/>
    </source>
</evidence>
<dbReference type="PANTHER" id="PTHR43671:SF13">
    <property type="entry name" value="SERINE_THREONINE-PROTEIN KINASE NEK2"/>
    <property type="match status" value="1"/>
</dbReference>
<accession>A0A5M3W0N3</accession>
<feature type="binding site" evidence="7">
    <location>
        <position position="145"/>
    </location>
    <ligand>
        <name>ATP</name>
        <dbReference type="ChEBI" id="CHEBI:30616"/>
    </ligand>
</feature>
<dbReference type="PROSITE" id="PS50011">
    <property type="entry name" value="PROTEIN_KINASE_DOM"/>
    <property type="match status" value="1"/>
</dbReference>
<evidence type="ECO:0000256" key="8">
    <source>
        <dbReference type="SAM" id="MobiDB-lite"/>
    </source>
</evidence>
<dbReference type="EMBL" id="BLAD01000051">
    <property type="protein sequence ID" value="GES01592.1"/>
    <property type="molecule type" value="Genomic_DNA"/>
</dbReference>
<evidence type="ECO:0000256" key="2">
    <source>
        <dbReference type="ARBA" id="ARBA00012513"/>
    </source>
</evidence>
<dbReference type="Gene3D" id="3.30.200.20">
    <property type="entry name" value="Phosphorylase Kinase, domain 1"/>
    <property type="match status" value="1"/>
</dbReference>
<protein>
    <recommendedName>
        <fullName evidence="2">non-specific serine/threonine protein kinase</fullName>
        <ecNumber evidence="2">2.7.11.1</ecNumber>
    </recommendedName>
</protein>
<evidence type="ECO:0000313" key="11">
    <source>
        <dbReference type="EMBL" id="GES01592.1"/>
    </source>
</evidence>
<keyword evidence="12" id="KW-1185">Reference proteome</keyword>
<feature type="region of interest" description="Disordered" evidence="8">
    <location>
        <begin position="448"/>
        <end position="481"/>
    </location>
</feature>
<evidence type="ECO:0000256" key="1">
    <source>
        <dbReference type="ARBA" id="ARBA00010886"/>
    </source>
</evidence>
<dbReference type="Pfam" id="PF00069">
    <property type="entry name" value="Pkinase"/>
    <property type="match status" value="1"/>
</dbReference>
<dbReference type="InterPro" id="IPR000719">
    <property type="entry name" value="Prot_kinase_dom"/>
</dbReference>
<evidence type="ECO:0000256" key="5">
    <source>
        <dbReference type="ARBA" id="ARBA00022777"/>
    </source>
</evidence>
<reference evidence="11 12" key="1">
    <citation type="submission" date="2019-10" db="EMBL/GenBank/DDBJ databases">
        <title>Whole genome shotgun sequence of Acrocarpospora corrugata NBRC 13972.</title>
        <authorList>
            <person name="Ichikawa N."/>
            <person name="Kimura A."/>
            <person name="Kitahashi Y."/>
            <person name="Komaki H."/>
            <person name="Oguchi A."/>
        </authorList>
    </citation>
    <scope>NUCLEOTIDE SEQUENCE [LARGE SCALE GENOMIC DNA]</scope>
    <source>
        <strain evidence="11 12">NBRC 13972</strain>
    </source>
</reference>
<keyword evidence="5" id="KW-0418">Kinase</keyword>